<sequence>MMITHSSLSHVHNDSEEEHHPHFLGTIEKKHLREQKITQKKISFCIPRCHACKTEMQFTEGEVIYGERWYHSSCWKDIEEVIELASH</sequence>
<evidence type="ECO:0000313" key="2">
    <source>
        <dbReference type="EMBL" id="SMH71445.1"/>
    </source>
</evidence>
<evidence type="ECO:0000313" key="3">
    <source>
        <dbReference type="Proteomes" id="UP000230607"/>
    </source>
</evidence>
<reference evidence="3" key="1">
    <citation type="submission" date="2017-03" db="EMBL/GenBank/DDBJ databases">
        <authorList>
            <person name="Herbold C."/>
        </authorList>
    </citation>
    <scope>NUCLEOTIDE SEQUENCE [LARGE SCALE GENOMIC DNA]</scope>
</reference>
<accession>A0A2H1FF91</accession>
<feature type="compositionally biased region" description="Basic and acidic residues" evidence="1">
    <location>
        <begin position="11"/>
        <end position="20"/>
    </location>
</feature>
<dbReference type="EMBL" id="LT841358">
    <property type="protein sequence ID" value="SMH71445.1"/>
    <property type="molecule type" value="Genomic_DNA"/>
</dbReference>
<protein>
    <submittedName>
        <fullName evidence="2">Uncharacterized protein</fullName>
    </submittedName>
</protein>
<organism evidence="2 3">
    <name type="scientific">Candidatus Nitrosotalea okcheonensis</name>
    <dbReference type="NCBI Taxonomy" id="1903276"/>
    <lineage>
        <taxon>Archaea</taxon>
        <taxon>Nitrososphaerota</taxon>
        <taxon>Nitrososphaeria</taxon>
        <taxon>Nitrosotaleales</taxon>
        <taxon>Nitrosotaleaceae</taxon>
        <taxon>Nitrosotalea</taxon>
    </lineage>
</organism>
<feature type="region of interest" description="Disordered" evidence="1">
    <location>
        <begin position="1"/>
        <end position="20"/>
    </location>
</feature>
<name>A0A2H1FF91_9ARCH</name>
<evidence type="ECO:0000256" key="1">
    <source>
        <dbReference type="SAM" id="MobiDB-lite"/>
    </source>
</evidence>
<keyword evidence="3" id="KW-1185">Reference proteome</keyword>
<dbReference type="AlphaFoldDB" id="A0A2H1FF91"/>
<gene>
    <name evidence="2" type="ORF">NCS_11252</name>
</gene>
<proteinExistence type="predicted"/>
<feature type="compositionally biased region" description="Polar residues" evidence="1">
    <location>
        <begin position="1"/>
        <end position="10"/>
    </location>
</feature>
<dbReference type="Proteomes" id="UP000230607">
    <property type="component" value="Chromosome 1"/>
</dbReference>